<accession>A0A814N2I2</accession>
<feature type="region of interest" description="Disordered" evidence="1">
    <location>
        <begin position="1"/>
        <end position="31"/>
    </location>
</feature>
<gene>
    <name evidence="2" type="ORF">OXX778_LOCUS20422</name>
</gene>
<dbReference type="EMBL" id="CAJNOC010006781">
    <property type="protein sequence ID" value="CAF1085820.1"/>
    <property type="molecule type" value="Genomic_DNA"/>
</dbReference>
<evidence type="ECO:0000256" key="1">
    <source>
        <dbReference type="SAM" id="MobiDB-lite"/>
    </source>
</evidence>
<evidence type="ECO:0000313" key="3">
    <source>
        <dbReference type="Proteomes" id="UP000663879"/>
    </source>
</evidence>
<dbReference type="Proteomes" id="UP000663879">
    <property type="component" value="Unassembled WGS sequence"/>
</dbReference>
<dbReference type="AlphaFoldDB" id="A0A814N2I2"/>
<feature type="compositionally biased region" description="Polar residues" evidence="1">
    <location>
        <begin position="1"/>
        <end position="29"/>
    </location>
</feature>
<proteinExistence type="predicted"/>
<name>A0A814N2I2_9BILA</name>
<comment type="caution">
    <text evidence="2">The sequence shown here is derived from an EMBL/GenBank/DDBJ whole genome shotgun (WGS) entry which is preliminary data.</text>
</comment>
<evidence type="ECO:0000313" key="2">
    <source>
        <dbReference type="EMBL" id="CAF1085820.1"/>
    </source>
</evidence>
<protein>
    <submittedName>
        <fullName evidence="2">Uncharacterized protein</fullName>
    </submittedName>
</protein>
<organism evidence="2 3">
    <name type="scientific">Brachionus calyciflorus</name>
    <dbReference type="NCBI Taxonomy" id="104777"/>
    <lineage>
        <taxon>Eukaryota</taxon>
        <taxon>Metazoa</taxon>
        <taxon>Spiralia</taxon>
        <taxon>Gnathifera</taxon>
        <taxon>Rotifera</taxon>
        <taxon>Eurotatoria</taxon>
        <taxon>Monogononta</taxon>
        <taxon>Pseudotrocha</taxon>
        <taxon>Ploima</taxon>
        <taxon>Brachionidae</taxon>
        <taxon>Brachionus</taxon>
    </lineage>
</organism>
<reference evidence="2" key="1">
    <citation type="submission" date="2021-02" db="EMBL/GenBank/DDBJ databases">
        <authorList>
            <person name="Nowell W R."/>
        </authorList>
    </citation>
    <scope>NUCLEOTIDE SEQUENCE</scope>
    <source>
        <strain evidence="2">Ploen Becks lab</strain>
    </source>
</reference>
<sequence>MNNTNEYSGYNMNPNNQLQNSIHVQNENTPDGPIYQWNEPYIYESNLLPLITRKVLENPTVELRETGKN</sequence>
<keyword evidence="3" id="KW-1185">Reference proteome</keyword>